<proteinExistence type="predicted"/>
<reference evidence="2 3" key="1">
    <citation type="submission" date="2018-01" db="EMBL/GenBank/DDBJ databases">
        <title>Complete genome sequence of Salinigranum rubrum GX10T, an extremely halophilic archaeon isolated from a marine solar saltern.</title>
        <authorList>
            <person name="Han S."/>
        </authorList>
    </citation>
    <scope>NUCLEOTIDE SEQUENCE [LARGE SCALE GENOMIC DNA]</scope>
    <source>
        <strain evidence="2 3">GX10</strain>
    </source>
</reference>
<gene>
    <name evidence="2" type="ORF">C2R22_02910</name>
</gene>
<dbReference type="Gene3D" id="1.10.10.10">
    <property type="entry name" value="Winged helix-like DNA-binding domain superfamily/Winged helix DNA-binding domain"/>
    <property type="match status" value="1"/>
</dbReference>
<keyword evidence="3" id="KW-1185">Reference proteome</keyword>
<dbReference type="InterPro" id="IPR002831">
    <property type="entry name" value="Tscrpt_reg_TrmB_N"/>
</dbReference>
<dbReference type="SUPFAM" id="SSF46785">
    <property type="entry name" value="Winged helix' DNA-binding domain"/>
    <property type="match status" value="1"/>
</dbReference>
<evidence type="ECO:0000313" key="3">
    <source>
        <dbReference type="Proteomes" id="UP000236584"/>
    </source>
</evidence>
<dbReference type="KEGG" id="srub:C2R22_02910"/>
<protein>
    <submittedName>
        <fullName evidence="2">Transcriptional regulator</fullName>
    </submittedName>
</protein>
<dbReference type="AlphaFoldDB" id="A0A2I8VPM1"/>
<dbReference type="PANTHER" id="PTHR34293:SF1">
    <property type="entry name" value="HTH-TYPE TRANSCRIPTIONAL REGULATOR TRMBL2"/>
    <property type="match status" value="1"/>
</dbReference>
<dbReference type="Proteomes" id="UP000236584">
    <property type="component" value="Chromosome"/>
</dbReference>
<dbReference type="InterPro" id="IPR036388">
    <property type="entry name" value="WH-like_DNA-bd_sf"/>
</dbReference>
<sequence>MLQQLGFKEYEAKCFVALSRLPKETAKTISQASDVPRTRVYDAIRVLEAKGLVETQHTNPQQFRAAPISEAVALLRQEYESRAQELTSVLENLDSLPLDREEEITHEVWSLSGATAIESRTNELIESADEEVVLVVGRAEAFTDNLAAQLNAAAAEGTNVVVGAVTDQLRDEMREKLSGVEVFTSGLEWLESVPNDSDDTTTISRLLLVDRRTILISSSHSTANDTVTESAVFGRGFDNGVVVITRRLMATGLNQNRDHGKSS</sequence>
<accession>A0A2I8VPM1</accession>
<dbReference type="InterPro" id="IPR036390">
    <property type="entry name" value="WH_DNA-bd_sf"/>
</dbReference>
<evidence type="ECO:0000259" key="1">
    <source>
        <dbReference type="Pfam" id="PF01978"/>
    </source>
</evidence>
<dbReference type="InterPro" id="IPR051797">
    <property type="entry name" value="TrmB-like"/>
</dbReference>
<feature type="domain" description="Transcription regulator TrmB N-terminal" evidence="1">
    <location>
        <begin position="2"/>
        <end position="68"/>
    </location>
</feature>
<organism evidence="2 3">
    <name type="scientific">Salinigranum rubrum</name>
    <dbReference type="NCBI Taxonomy" id="755307"/>
    <lineage>
        <taxon>Archaea</taxon>
        <taxon>Methanobacteriati</taxon>
        <taxon>Methanobacteriota</taxon>
        <taxon>Stenosarchaea group</taxon>
        <taxon>Halobacteria</taxon>
        <taxon>Halobacteriales</taxon>
        <taxon>Haloferacaceae</taxon>
        <taxon>Salinigranum</taxon>
    </lineage>
</organism>
<dbReference type="Pfam" id="PF01978">
    <property type="entry name" value="TrmB"/>
    <property type="match status" value="1"/>
</dbReference>
<name>A0A2I8VPM1_9EURY</name>
<dbReference type="PANTHER" id="PTHR34293">
    <property type="entry name" value="HTH-TYPE TRANSCRIPTIONAL REGULATOR TRMBL2"/>
    <property type="match status" value="1"/>
</dbReference>
<evidence type="ECO:0000313" key="2">
    <source>
        <dbReference type="EMBL" id="AUV83856.1"/>
    </source>
</evidence>
<dbReference type="EMBL" id="CP026309">
    <property type="protein sequence ID" value="AUV83856.1"/>
    <property type="molecule type" value="Genomic_DNA"/>
</dbReference>